<dbReference type="AlphaFoldDB" id="A0A9D3T7I7"/>
<proteinExistence type="predicted"/>
<reference evidence="2" key="1">
    <citation type="submission" date="2021-01" db="EMBL/GenBank/DDBJ databases">
        <authorList>
            <person name="Zahm M."/>
            <person name="Roques C."/>
            <person name="Cabau C."/>
            <person name="Klopp C."/>
            <person name="Donnadieu C."/>
            <person name="Jouanno E."/>
            <person name="Lampietro C."/>
            <person name="Louis A."/>
            <person name="Herpin A."/>
            <person name="Echchiki A."/>
            <person name="Berthelot C."/>
            <person name="Parey E."/>
            <person name="Roest-Crollius H."/>
            <person name="Braasch I."/>
            <person name="Postlethwait J."/>
            <person name="Bobe J."/>
            <person name="Montfort J."/>
            <person name="Bouchez O."/>
            <person name="Begum T."/>
            <person name="Mejri S."/>
            <person name="Adams A."/>
            <person name="Chen W.-J."/>
            <person name="Guiguen Y."/>
        </authorList>
    </citation>
    <scope>NUCLEOTIDE SEQUENCE</scope>
    <source>
        <strain evidence="2">YG-15Mar2019-1</strain>
        <tissue evidence="2">Brain</tissue>
    </source>
</reference>
<evidence type="ECO:0000256" key="1">
    <source>
        <dbReference type="SAM" id="Phobius"/>
    </source>
</evidence>
<feature type="transmembrane region" description="Helical" evidence="1">
    <location>
        <begin position="22"/>
        <end position="45"/>
    </location>
</feature>
<dbReference type="Proteomes" id="UP001046870">
    <property type="component" value="Chromosome 10"/>
</dbReference>
<evidence type="ECO:0000313" key="2">
    <source>
        <dbReference type="EMBL" id="KAG7469984.1"/>
    </source>
</evidence>
<keyword evidence="1" id="KW-0812">Transmembrane</keyword>
<sequence>MSGRNYTITLSANFLPDLSSSLFVRVLTISLLPVYIFFLAAGAFCRSSVSYDRWLPSFPEMRPLTYAL</sequence>
<accession>A0A9D3T7I7</accession>
<protein>
    <submittedName>
        <fullName evidence="2">Uncharacterized protein</fullName>
    </submittedName>
</protein>
<dbReference type="EMBL" id="JAFDVH010000010">
    <property type="protein sequence ID" value="KAG7469984.1"/>
    <property type="molecule type" value="Genomic_DNA"/>
</dbReference>
<keyword evidence="1" id="KW-1133">Transmembrane helix</keyword>
<gene>
    <name evidence="2" type="ORF">MATL_G00134650</name>
</gene>
<keyword evidence="1" id="KW-0472">Membrane</keyword>
<keyword evidence="3" id="KW-1185">Reference proteome</keyword>
<name>A0A9D3T7I7_MEGAT</name>
<evidence type="ECO:0000313" key="3">
    <source>
        <dbReference type="Proteomes" id="UP001046870"/>
    </source>
</evidence>
<comment type="caution">
    <text evidence="2">The sequence shown here is derived from an EMBL/GenBank/DDBJ whole genome shotgun (WGS) entry which is preliminary data.</text>
</comment>
<organism evidence="2 3">
    <name type="scientific">Megalops atlanticus</name>
    <name type="common">Tarpon</name>
    <name type="synonym">Clupea gigantea</name>
    <dbReference type="NCBI Taxonomy" id="7932"/>
    <lineage>
        <taxon>Eukaryota</taxon>
        <taxon>Metazoa</taxon>
        <taxon>Chordata</taxon>
        <taxon>Craniata</taxon>
        <taxon>Vertebrata</taxon>
        <taxon>Euteleostomi</taxon>
        <taxon>Actinopterygii</taxon>
        <taxon>Neopterygii</taxon>
        <taxon>Teleostei</taxon>
        <taxon>Elopiformes</taxon>
        <taxon>Megalopidae</taxon>
        <taxon>Megalops</taxon>
    </lineage>
</organism>